<sequence>MNRYTLLLGAILFFSSCRQDVTRQQEQEPGADELPYYVESVSTTKIAAQIDNYDTVRLDADELVVLHNPYKNKGAIKLSGTLHNHTDNSAGVDGYGSGEVSSVVTKFRDVGKFDFYAITDHNFFTPDPKVRGIINMGFAVEDTKEGQHLGVINLPLNVGDINRSEDANTLIDFYKNGCQAVVILNHPDWRLQQMPYNKLTSISRVDFVEVLNSAESGSERAFNILNNRFDGRVYGIGADDYHYNAGWKDPDMYFRKSWVEVYCDRKTRTDIWTHLLGGSFYATKGDTRMDVECSDGILRIMSEYPSTITFLGKGFDERHLSETVILKRVERSNASSYTIDGTEGYVYAKVENQGGVSITQIINIE</sequence>
<evidence type="ECO:0008006" key="3">
    <source>
        <dbReference type="Google" id="ProtNLM"/>
    </source>
</evidence>
<dbReference type="Gene3D" id="3.20.20.140">
    <property type="entry name" value="Metal-dependent hydrolases"/>
    <property type="match status" value="1"/>
</dbReference>
<dbReference type="PROSITE" id="PS51257">
    <property type="entry name" value="PROKAR_LIPOPROTEIN"/>
    <property type="match status" value="1"/>
</dbReference>
<dbReference type="OrthoDB" id="1522982at2"/>
<dbReference type="SUPFAM" id="SSF89550">
    <property type="entry name" value="PHP domain-like"/>
    <property type="match status" value="1"/>
</dbReference>
<protein>
    <recommendedName>
        <fullName evidence="3">Polymerase/histidinol phosphatase N-terminal domain-containing protein</fullName>
    </recommendedName>
</protein>
<proteinExistence type="predicted"/>
<dbReference type="Proteomes" id="UP000027616">
    <property type="component" value="Chromosome I"/>
</dbReference>
<keyword evidence="2" id="KW-1185">Reference proteome</keyword>
<organism evidence="1 2">
    <name type="scientific">Mucinivorans hirudinis</name>
    <dbReference type="NCBI Taxonomy" id="1433126"/>
    <lineage>
        <taxon>Bacteria</taxon>
        <taxon>Pseudomonadati</taxon>
        <taxon>Bacteroidota</taxon>
        <taxon>Bacteroidia</taxon>
        <taxon>Bacteroidales</taxon>
        <taxon>Rikenellaceae</taxon>
        <taxon>Mucinivorans</taxon>
    </lineage>
</organism>
<dbReference type="AlphaFoldDB" id="A0A060RAY2"/>
<dbReference type="HOGENOM" id="CLU_758248_0_0_10"/>
<dbReference type="STRING" id="1433126.BN938_2721"/>
<accession>A0A060RAY2</accession>
<dbReference type="EMBL" id="HG934468">
    <property type="protein sequence ID" value="CDN32790.1"/>
    <property type="molecule type" value="Genomic_DNA"/>
</dbReference>
<gene>
    <name evidence="1" type="ORF">BN938_2721</name>
</gene>
<evidence type="ECO:0000313" key="2">
    <source>
        <dbReference type="Proteomes" id="UP000027616"/>
    </source>
</evidence>
<name>A0A060RAY2_9BACT</name>
<dbReference type="eggNOG" id="COG0613">
    <property type="taxonomic scope" value="Bacteria"/>
</dbReference>
<reference evidence="1 2" key="1">
    <citation type="journal article" date="2015" name="Genome Announc.">
        <title>Complete Genome Sequence of the Novel Leech Symbiont Mucinivorans hirudinis M3T.</title>
        <authorList>
            <person name="Nelson M.C."/>
            <person name="Bomar L."/>
            <person name="Graf J."/>
        </authorList>
    </citation>
    <scope>NUCLEOTIDE SEQUENCE [LARGE SCALE GENOMIC DNA]</scope>
    <source>
        <strain evidence="2">M3</strain>
    </source>
</reference>
<dbReference type="KEGG" id="rbc:BN938_2721"/>
<evidence type="ECO:0000313" key="1">
    <source>
        <dbReference type="EMBL" id="CDN32790.1"/>
    </source>
</evidence>
<dbReference type="InterPro" id="IPR016195">
    <property type="entry name" value="Pol/histidinol_Pase-like"/>
</dbReference>